<proteinExistence type="predicted"/>
<name>A0A9W9YWB2_9CNID</name>
<evidence type="ECO:0000313" key="2">
    <source>
        <dbReference type="EMBL" id="KAJ7370683.1"/>
    </source>
</evidence>
<feature type="region of interest" description="Disordered" evidence="1">
    <location>
        <begin position="1"/>
        <end position="146"/>
    </location>
</feature>
<feature type="compositionally biased region" description="Basic and acidic residues" evidence="1">
    <location>
        <begin position="322"/>
        <end position="333"/>
    </location>
</feature>
<protein>
    <submittedName>
        <fullName evidence="2">Uncharacterized protein</fullName>
    </submittedName>
</protein>
<keyword evidence="3" id="KW-1185">Reference proteome</keyword>
<feature type="region of interest" description="Disordered" evidence="1">
    <location>
        <begin position="293"/>
        <end position="333"/>
    </location>
</feature>
<dbReference type="OrthoDB" id="5971274at2759"/>
<feature type="compositionally biased region" description="Basic and acidic residues" evidence="1">
    <location>
        <begin position="219"/>
        <end position="228"/>
    </location>
</feature>
<feature type="compositionally biased region" description="Basic residues" evidence="1">
    <location>
        <begin position="9"/>
        <end position="18"/>
    </location>
</feature>
<feature type="region of interest" description="Disordered" evidence="1">
    <location>
        <begin position="172"/>
        <end position="245"/>
    </location>
</feature>
<feature type="compositionally biased region" description="Polar residues" evidence="1">
    <location>
        <begin position="229"/>
        <end position="238"/>
    </location>
</feature>
<accession>A0A9W9YWB2</accession>
<dbReference type="EMBL" id="MU826859">
    <property type="protein sequence ID" value="KAJ7370683.1"/>
    <property type="molecule type" value="Genomic_DNA"/>
</dbReference>
<gene>
    <name evidence="2" type="ORF">OS493_030799</name>
</gene>
<dbReference type="AlphaFoldDB" id="A0A9W9YWB2"/>
<sequence length="333" mass="37499">MAADSLIRNWHRRSKKWRRSTDEPFKQENLGEMDTPSKELDNGQDCIEQSTAVRDQDDTADENGNVKPDYDKDAIKSCSPPCTPTRKCLRKNAVASPIRPRPVSLGFPSNYQLKEHENKMKDKVLSDPSLTKEKSGHESPDVWVRRQQSLLTRRRTSYDNARQSICSRNSSIVSGESSPLFGSKKSLSRISQESLADSGVSETPGSSPSNTLNSRTRKISTEKRDKLSHSLTNVSGTTDPKRKLSQLNRRSWGDWVSAEMENTPDEVSVERDDHVDDVSVKNKRKFKDVMKQLFSSKKKNPSYPGETPTNAHCSNKKSPKSTRTEIGEKISTV</sequence>
<comment type="caution">
    <text evidence="2">The sequence shown here is derived from an EMBL/GenBank/DDBJ whole genome shotgun (WGS) entry which is preliminary data.</text>
</comment>
<evidence type="ECO:0000313" key="3">
    <source>
        <dbReference type="Proteomes" id="UP001163046"/>
    </source>
</evidence>
<dbReference type="Proteomes" id="UP001163046">
    <property type="component" value="Unassembled WGS sequence"/>
</dbReference>
<reference evidence="2" key="1">
    <citation type="submission" date="2023-01" db="EMBL/GenBank/DDBJ databases">
        <title>Genome assembly of the deep-sea coral Lophelia pertusa.</title>
        <authorList>
            <person name="Herrera S."/>
            <person name="Cordes E."/>
        </authorList>
    </citation>
    <scope>NUCLEOTIDE SEQUENCE</scope>
    <source>
        <strain evidence="2">USNM1676648</strain>
        <tissue evidence="2">Polyp</tissue>
    </source>
</reference>
<feature type="compositionally biased region" description="Polar residues" evidence="1">
    <location>
        <begin position="188"/>
        <end position="214"/>
    </location>
</feature>
<feature type="compositionally biased region" description="Basic and acidic residues" evidence="1">
    <location>
        <begin position="113"/>
        <end position="144"/>
    </location>
</feature>
<evidence type="ECO:0000256" key="1">
    <source>
        <dbReference type="SAM" id="MobiDB-lite"/>
    </source>
</evidence>
<organism evidence="2 3">
    <name type="scientific">Desmophyllum pertusum</name>
    <dbReference type="NCBI Taxonomy" id="174260"/>
    <lineage>
        <taxon>Eukaryota</taxon>
        <taxon>Metazoa</taxon>
        <taxon>Cnidaria</taxon>
        <taxon>Anthozoa</taxon>
        <taxon>Hexacorallia</taxon>
        <taxon>Scleractinia</taxon>
        <taxon>Caryophylliina</taxon>
        <taxon>Caryophylliidae</taxon>
        <taxon>Desmophyllum</taxon>
    </lineage>
</organism>